<gene>
    <name evidence="1" type="ORF">I4F81_004818</name>
</gene>
<proteinExistence type="predicted"/>
<sequence>MKLVTFLMKLRNEPVTVELKNGSAAAGTVSSVDHAMNIHLTGVRLTARGGTPLSLGSLCVRGASVRWASRECVDGRH</sequence>
<accession>A0ACC3BWE2</accession>
<dbReference type="EMBL" id="CM020618">
    <property type="protein sequence ID" value="KAK1862244.1"/>
    <property type="molecule type" value="Genomic_DNA"/>
</dbReference>
<keyword evidence="2" id="KW-1185">Reference proteome</keyword>
<comment type="caution">
    <text evidence="1">The sequence shown here is derived from an EMBL/GenBank/DDBJ whole genome shotgun (WGS) entry which is preliminary data.</text>
</comment>
<reference evidence="1" key="1">
    <citation type="submission" date="2019-11" db="EMBL/GenBank/DDBJ databases">
        <title>Nori genome reveals adaptations in red seaweeds to the harsh intertidal environment.</title>
        <authorList>
            <person name="Wang D."/>
            <person name="Mao Y."/>
        </authorList>
    </citation>
    <scope>NUCLEOTIDE SEQUENCE</scope>
    <source>
        <tissue evidence="1">Gametophyte</tissue>
    </source>
</reference>
<dbReference type="Proteomes" id="UP000798662">
    <property type="component" value="Chromosome 1"/>
</dbReference>
<name>A0ACC3BWE2_PYRYE</name>
<organism evidence="1 2">
    <name type="scientific">Pyropia yezoensis</name>
    <name type="common">Susabi-nori</name>
    <name type="synonym">Porphyra yezoensis</name>
    <dbReference type="NCBI Taxonomy" id="2788"/>
    <lineage>
        <taxon>Eukaryota</taxon>
        <taxon>Rhodophyta</taxon>
        <taxon>Bangiophyceae</taxon>
        <taxon>Bangiales</taxon>
        <taxon>Bangiaceae</taxon>
        <taxon>Pyropia</taxon>
    </lineage>
</organism>
<evidence type="ECO:0000313" key="2">
    <source>
        <dbReference type="Proteomes" id="UP000798662"/>
    </source>
</evidence>
<protein>
    <submittedName>
        <fullName evidence="1">Uncharacterized protein</fullName>
    </submittedName>
</protein>
<evidence type="ECO:0000313" key="1">
    <source>
        <dbReference type="EMBL" id="KAK1862244.1"/>
    </source>
</evidence>